<proteinExistence type="inferred from homology"/>
<evidence type="ECO:0000256" key="5">
    <source>
        <dbReference type="ARBA" id="ARBA00013125"/>
    </source>
</evidence>
<dbReference type="Pfam" id="PF00890">
    <property type="entry name" value="FAD_binding_2"/>
    <property type="match status" value="1"/>
</dbReference>
<evidence type="ECO:0000259" key="14">
    <source>
        <dbReference type="Pfam" id="PF05199"/>
    </source>
</evidence>
<evidence type="ECO:0000313" key="15">
    <source>
        <dbReference type="EMBL" id="KAK8859960.1"/>
    </source>
</evidence>
<sequence>MAEIPPTRPVEHHERRGSPFSPVCFMPEYVENSHSHIAVPISEAPPATFFDETQWRVLYALMDTVIPPITTGASDDNKTNGCKVVGIDSRQTISKDVFESHYEKMQSCLVTPPSREAFAAYLSERPSEIQDFRDHLVRTLVTLSPDARKQLGMVIYLLGTKFGSLALTGQTKPFYELTGDERESVLRSWRSSLVGALRGLAKSLTSIATKTWVQTSPLFRELSGYVDIPEDYEETKKKNHEEKPPAEYVFKQFYDYSSSSNGGHKQEATVVDTDVVIVGSGCGGAVCARVLAEAGHRVLVVEKGYYFPPSQLPMRSDTAETNLFLNKGVISTDDNSVSTVAGGTWGGGGSVNWGVSLQTPEYIRQDWASNRGLQFFNTPQFQFSLDRVCDFMGVSDAHVRQNHRGQVLLDGAAKLGWKAKVTPHNSGGRGHHCGHCHLGCGSSGKQGPAVSWLPAAARAGAEFIEGFEVDRIDFADFASGKKAEGVTGRWVSKDAQGGNSGPIHERTVREVVIKAKRVIVACGTLSSPLLLRKSGLANPQIGRNLYLHPVNLLGAFWNEDVNPMDGCAISSVCTTFENLDGQGHGVKLEGTCMVPYLIYSSYPATSGLDLKLKALRYRNLNAFICIPRDRDTGYVYPDPRTGQTRIDYTPSAFDRAHVLEGIVALARICRATGAEEIQPFLPDVPPFIVPDASSTSTNNVTHGREKAAEDERFEAWIRHIRRVGNPATTAPWACAHQMGSCRMSRTAEDGVVDSRGKVWEVAEGLYVADASVLPSATGVNPMVTTMATADWIARGIAADLDALRGLGSKSQGDGMNG</sequence>
<dbReference type="InterPro" id="IPR012400">
    <property type="entry name" value="Long_Oxdase"/>
</dbReference>
<keyword evidence="8" id="KW-0274">FAD</keyword>
<protein>
    <recommendedName>
        <fullName evidence="5">long-chain-alcohol oxidase</fullName>
        <ecNumber evidence="5">1.1.3.20</ecNumber>
    </recommendedName>
</protein>
<keyword evidence="9" id="KW-1133">Transmembrane helix</keyword>
<evidence type="ECO:0000256" key="7">
    <source>
        <dbReference type="ARBA" id="ARBA00022692"/>
    </source>
</evidence>
<dbReference type="PANTHER" id="PTHR46056">
    <property type="entry name" value="LONG-CHAIN-ALCOHOL OXIDASE"/>
    <property type="match status" value="1"/>
</dbReference>
<evidence type="ECO:0000256" key="10">
    <source>
        <dbReference type="ARBA" id="ARBA00023002"/>
    </source>
</evidence>
<evidence type="ECO:0000313" key="16">
    <source>
        <dbReference type="Proteomes" id="UP001390339"/>
    </source>
</evidence>
<evidence type="ECO:0000256" key="3">
    <source>
        <dbReference type="ARBA" id="ARBA00004370"/>
    </source>
</evidence>
<dbReference type="PANTHER" id="PTHR46056:SF12">
    <property type="entry name" value="LONG-CHAIN-ALCOHOL OXIDASE"/>
    <property type="match status" value="1"/>
</dbReference>
<comment type="caution">
    <text evidence="15">The sequence shown here is derived from an EMBL/GenBank/DDBJ whole genome shotgun (WGS) entry which is preliminary data.</text>
</comment>
<dbReference type="Proteomes" id="UP001390339">
    <property type="component" value="Unassembled WGS sequence"/>
</dbReference>
<keyword evidence="10" id="KW-0560">Oxidoreductase</keyword>
<dbReference type="Gene3D" id="3.50.50.60">
    <property type="entry name" value="FAD/NAD(P)-binding domain"/>
    <property type="match status" value="2"/>
</dbReference>
<reference evidence="15 16" key="1">
    <citation type="journal article" date="2024" name="IMA Fungus">
        <title>Apiospora arundinis, a panoply of carbohydrate-active enzymes and secondary metabolites.</title>
        <authorList>
            <person name="Sorensen T."/>
            <person name="Petersen C."/>
            <person name="Muurmann A.T."/>
            <person name="Christiansen J.V."/>
            <person name="Brundto M.L."/>
            <person name="Overgaard C.K."/>
            <person name="Boysen A.T."/>
            <person name="Wollenberg R.D."/>
            <person name="Larsen T.O."/>
            <person name="Sorensen J.L."/>
            <person name="Nielsen K.L."/>
            <person name="Sondergaard T.E."/>
        </authorList>
    </citation>
    <scope>NUCLEOTIDE SEQUENCE [LARGE SCALE GENOMIC DNA]</scope>
    <source>
        <strain evidence="15 16">AAU 773</strain>
    </source>
</reference>
<evidence type="ECO:0000256" key="1">
    <source>
        <dbReference type="ARBA" id="ARBA00000920"/>
    </source>
</evidence>
<feature type="domain" description="Glucose-methanol-choline oxidoreductase N-terminal" evidence="12">
    <location>
        <begin position="322"/>
        <end position="550"/>
    </location>
</feature>
<comment type="catalytic activity">
    <reaction evidence="1">
        <text>a long-chain primary fatty alcohol + O2 = a long-chain fatty aldehyde + H2O2</text>
        <dbReference type="Rhea" id="RHEA:22756"/>
        <dbReference type="ChEBI" id="CHEBI:15379"/>
        <dbReference type="ChEBI" id="CHEBI:16240"/>
        <dbReference type="ChEBI" id="CHEBI:17176"/>
        <dbReference type="ChEBI" id="CHEBI:77396"/>
        <dbReference type="EC" id="1.1.3.20"/>
    </reaction>
</comment>
<feature type="domain" description="Glucose-methanol-choline oxidoreductase C-terminal" evidence="14">
    <location>
        <begin position="643"/>
        <end position="789"/>
    </location>
</feature>
<keyword evidence="16" id="KW-1185">Reference proteome</keyword>
<keyword evidence="6" id="KW-0285">Flavoprotein</keyword>
<organism evidence="15 16">
    <name type="scientific">Apiospora arundinis</name>
    <dbReference type="NCBI Taxonomy" id="335852"/>
    <lineage>
        <taxon>Eukaryota</taxon>
        <taxon>Fungi</taxon>
        <taxon>Dikarya</taxon>
        <taxon>Ascomycota</taxon>
        <taxon>Pezizomycotina</taxon>
        <taxon>Sordariomycetes</taxon>
        <taxon>Xylariomycetidae</taxon>
        <taxon>Amphisphaeriales</taxon>
        <taxon>Apiosporaceae</taxon>
        <taxon>Apiospora</taxon>
    </lineage>
</organism>
<dbReference type="InterPro" id="IPR003953">
    <property type="entry name" value="FAD-dep_OxRdtase_2_FAD-bd"/>
</dbReference>
<comment type="similarity">
    <text evidence="4">Belongs to the GMC oxidoreductase family.</text>
</comment>
<dbReference type="PIRSF" id="PIRSF028937">
    <property type="entry name" value="Lg_Ch_AO"/>
    <property type="match status" value="1"/>
</dbReference>
<dbReference type="EC" id="1.1.3.20" evidence="5"/>
<evidence type="ECO:0000259" key="13">
    <source>
        <dbReference type="Pfam" id="PF00890"/>
    </source>
</evidence>
<dbReference type="InterPro" id="IPR007867">
    <property type="entry name" value="GMC_OxRtase_C"/>
</dbReference>
<dbReference type="InterPro" id="IPR036188">
    <property type="entry name" value="FAD/NAD-bd_sf"/>
</dbReference>
<dbReference type="InterPro" id="IPR000172">
    <property type="entry name" value="GMC_OxRdtase_N"/>
</dbReference>
<evidence type="ECO:0000256" key="4">
    <source>
        <dbReference type="ARBA" id="ARBA00010790"/>
    </source>
</evidence>
<evidence type="ECO:0000256" key="2">
    <source>
        <dbReference type="ARBA" id="ARBA00003842"/>
    </source>
</evidence>
<evidence type="ECO:0000256" key="6">
    <source>
        <dbReference type="ARBA" id="ARBA00022630"/>
    </source>
</evidence>
<gene>
    <name evidence="15" type="ORF">PGQ11_010694</name>
</gene>
<evidence type="ECO:0000256" key="11">
    <source>
        <dbReference type="ARBA" id="ARBA00023136"/>
    </source>
</evidence>
<name>A0ABR2IAI8_9PEZI</name>
<dbReference type="Pfam" id="PF00732">
    <property type="entry name" value="GMC_oxred_N"/>
    <property type="match status" value="1"/>
</dbReference>
<keyword evidence="11" id="KW-0472">Membrane</keyword>
<dbReference type="EMBL" id="JAPCWZ010000006">
    <property type="protein sequence ID" value="KAK8859960.1"/>
    <property type="molecule type" value="Genomic_DNA"/>
</dbReference>
<evidence type="ECO:0000256" key="9">
    <source>
        <dbReference type="ARBA" id="ARBA00022989"/>
    </source>
</evidence>
<dbReference type="Pfam" id="PF05199">
    <property type="entry name" value="GMC_oxred_C"/>
    <property type="match status" value="1"/>
</dbReference>
<comment type="function">
    <text evidence="2">Long-chain fatty alcohol oxidase involved in the omega-oxidation pathway of lipid degradation.</text>
</comment>
<evidence type="ECO:0000256" key="8">
    <source>
        <dbReference type="ARBA" id="ARBA00022827"/>
    </source>
</evidence>
<evidence type="ECO:0000259" key="12">
    <source>
        <dbReference type="Pfam" id="PF00732"/>
    </source>
</evidence>
<feature type="domain" description="FAD-dependent oxidoreductase 2 FAD-binding" evidence="13">
    <location>
        <begin position="274"/>
        <end position="306"/>
    </location>
</feature>
<keyword evidence="7" id="KW-0812">Transmembrane</keyword>
<dbReference type="SUPFAM" id="SSF51905">
    <property type="entry name" value="FAD/NAD(P)-binding domain"/>
    <property type="match status" value="1"/>
</dbReference>
<accession>A0ABR2IAI8</accession>
<comment type="subcellular location">
    <subcellularLocation>
        <location evidence="3">Membrane</location>
    </subcellularLocation>
</comment>